<accession>A0ABT6S1T2</accession>
<organism evidence="2 3">
    <name type="scientific">Streptomyces solicavernae</name>
    <dbReference type="NCBI Taxonomy" id="3043614"/>
    <lineage>
        <taxon>Bacteria</taxon>
        <taxon>Bacillati</taxon>
        <taxon>Actinomycetota</taxon>
        <taxon>Actinomycetes</taxon>
        <taxon>Kitasatosporales</taxon>
        <taxon>Streptomycetaceae</taxon>
        <taxon>Streptomyces</taxon>
    </lineage>
</organism>
<reference evidence="2 3" key="1">
    <citation type="submission" date="2023-05" db="EMBL/GenBank/DDBJ databases">
        <title>Draft genome sequence of Streptomyces sp. B-S-A8 isolated from a cave soil in Thailand.</title>
        <authorList>
            <person name="Chamroensaksri N."/>
            <person name="Muangham S."/>
        </authorList>
    </citation>
    <scope>NUCLEOTIDE SEQUENCE [LARGE SCALE GENOMIC DNA]</scope>
    <source>
        <strain evidence="2 3">B-S-A8</strain>
    </source>
</reference>
<dbReference type="Proteomes" id="UP001224661">
    <property type="component" value="Unassembled WGS sequence"/>
</dbReference>
<feature type="region of interest" description="Disordered" evidence="1">
    <location>
        <begin position="54"/>
        <end position="75"/>
    </location>
</feature>
<evidence type="ECO:0000313" key="3">
    <source>
        <dbReference type="Proteomes" id="UP001224661"/>
    </source>
</evidence>
<protein>
    <recommendedName>
        <fullName evidence="4">Secreted protein</fullName>
    </recommendedName>
</protein>
<dbReference type="EMBL" id="JASCIR010000058">
    <property type="protein sequence ID" value="MDI3390634.1"/>
    <property type="molecule type" value="Genomic_DNA"/>
</dbReference>
<dbReference type="RefSeq" id="WP_282517118.1">
    <property type="nucleotide sequence ID" value="NZ_JASCIR010000058.1"/>
</dbReference>
<gene>
    <name evidence="2" type="ORF">QIS99_31225</name>
</gene>
<evidence type="ECO:0000256" key="1">
    <source>
        <dbReference type="SAM" id="MobiDB-lite"/>
    </source>
</evidence>
<proteinExistence type="predicted"/>
<keyword evidence="3" id="KW-1185">Reference proteome</keyword>
<evidence type="ECO:0000313" key="2">
    <source>
        <dbReference type="EMBL" id="MDI3390634.1"/>
    </source>
</evidence>
<sequence>MSSKKIVPATALALALTVFGWSAMMTAMGHAAVIASLAPVLGLTVQQVVSTVRSRTTPASGHRVATVPDQEDSAP</sequence>
<evidence type="ECO:0008006" key="4">
    <source>
        <dbReference type="Google" id="ProtNLM"/>
    </source>
</evidence>
<comment type="caution">
    <text evidence="2">The sequence shown here is derived from an EMBL/GenBank/DDBJ whole genome shotgun (WGS) entry which is preliminary data.</text>
</comment>
<name>A0ABT6S1T2_9ACTN</name>